<accession>A0A0H5Q0S9</accession>
<proteinExistence type="predicted"/>
<dbReference type="GO" id="GO:0006310">
    <property type="term" value="P:DNA recombination"/>
    <property type="evidence" value="ECO:0007669"/>
    <property type="project" value="UniProtKB-KW"/>
</dbReference>
<dbReference type="InterPro" id="IPR002104">
    <property type="entry name" value="Integrase_catalytic"/>
</dbReference>
<dbReference type="PROSITE" id="PS51898">
    <property type="entry name" value="TYR_RECOMBINASE"/>
    <property type="match status" value="1"/>
</dbReference>
<dbReference type="GO" id="GO:0003677">
    <property type="term" value="F:DNA binding"/>
    <property type="evidence" value="ECO:0007669"/>
    <property type="project" value="UniProtKB-KW"/>
</dbReference>
<dbReference type="GO" id="GO:0015074">
    <property type="term" value="P:DNA integration"/>
    <property type="evidence" value="ECO:0007669"/>
    <property type="project" value="InterPro"/>
</dbReference>
<dbReference type="AlphaFoldDB" id="A0A0H5Q0S9"/>
<organism evidence="4">
    <name type="scientific">uncultured prokaryote</name>
    <dbReference type="NCBI Taxonomy" id="198431"/>
    <lineage>
        <taxon>unclassified sequences</taxon>
        <taxon>environmental samples</taxon>
    </lineage>
</organism>
<dbReference type="Pfam" id="PF00589">
    <property type="entry name" value="Phage_integrase"/>
    <property type="match status" value="1"/>
</dbReference>
<dbReference type="InterPro" id="IPR011010">
    <property type="entry name" value="DNA_brk_join_enz"/>
</dbReference>
<dbReference type="Gene3D" id="1.10.443.10">
    <property type="entry name" value="Intergrase catalytic core"/>
    <property type="match status" value="1"/>
</dbReference>
<dbReference type="SUPFAM" id="SSF56349">
    <property type="entry name" value="DNA breaking-rejoining enzymes"/>
    <property type="match status" value="1"/>
</dbReference>
<dbReference type="EMBL" id="LN853295">
    <property type="protein sequence ID" value="CRY95576.1"/>
    <property type="molecule type" value="Genomic_DNA"/>
</dbReference>
<reference evidence="4" key="1">
    <citation type="submission" date="2015-06" db="EMBL/GenBank/DDBJ databases">
        <authorList>
            <person name="Joergensen T."/>
        </authorList>
    </citation>
    <scope>NUCLEOTIDE SEQUENCE</scope>
    <source>
        <strain evidence="4">RGRH0675</strain>
    </source>
</reference>
<sequence>MKTKNELPKAELTPRTGSRRADWVDREAMGHVLAALMPENRLAVEIAMSTGLRISDVLSIKTEQIRDKKGNLGGRNRITVRELKTGKNHRVYLPNELLRQMVMISGKYYVFEGRLSPKKHRTRQAIAKDLLRARKILRTRNLVVSAHTARKIWAVEQTRDGKDLKKLQKMMNHSDPTITMIYAMADEITRKKLGW</sequence>
<dbReference type="InterPro" id="IPR013762">
    <property type="entry name" value="Integrase-like_cat_sf"/>
</dbReference>
<feature type="domain" description="Tyr recombinase" evidence="3">
    <location>
        <begin position="19"/>
        <end position="195"/>
    </location>
</feature>
<dbReference type="PANTHER" id="PTHR30349">
    <property type="entry name" value="PHAGE INTEGRASE-RELATED"/>
    <property type="match status" value="1"/>
</dbReference>
<dbReference type="PANTHER" id="PTHR30349:SF41">
    <property type="entry name" value="INTEGRASE_RECOMBINASE PROTEIN MJ0367-RELATED"/>
    <property type="match status" value="1"/>
</dbReference>
<name>A0A0H5Q0S9_9ZZZZ</name>
<keyword evidence="2" id="KW-0233">DNA recombination</keyword>
<evidence type="ECO:0000259" key="3">
    <source>
        <dbReference type="PROSITE" id="PS51898"/>
    </source>
</evidence>
<evidence type="ECO:0000256" key="2">
    <source>
        <dbReference type="ARBA" id="ARBA00023172"/>
    </source>
</evidence>
<keyword evidence="1" id="KW-0238">DNA-binding</keyword>
<dbReference type="InterPro" id="IPR050090">
    <property type="entry name" value="Tyrosine_recombinase_XerCD"/>
</dbReference>
<evidence type="ECO:0000256" key="1">
    <source>
        <dbReference type="ARBA" id="ARBA00023125"/>
    </source>
</evidence>
<evidence type="ECO:0000313" key="4">
    <source>
        <dbReference type="EMBL" id="CRY95576.1"/>
    </source>
</evidence>
<reference evidence="4" key="2">
    <citation type="submission" date="2015-07" db="EMBL/GenBank/DDBJ databases">
        <title>Plasmids, circular viruses and viroids from rat gut.</title>
        <authorList>
            <person name="Jorgensen T.J."/>
            <person name="Hansen M.A."/>
            <person name="Xu Z."/>
            <person name="Tabak M.A."/>
            <person name="Sorensen S.J."/>
            <person name="Hansen L.H."/>
        </authorList>
    </citation>
    <scope>NUCLEOTIDE SEQUENCE</scope>
    <source>
        <strain evidence="4">RGRH0675</strain>
    </source>
</reference>
<protein>
    <recommendedName>
        <fullName evidence="3">Tyr recombinase domain-containing protein</fullName>
    </recommendedName>
</protein>